<dbReference type="RefSeq" id="WP_086962992.1">
    <property type="nucleotide sequence ID" value="NZ_AP018681.1"/>
</dbReference>
<proteinExistence type="predicted"/>
<dbReference type="OrthoDB" id="5868708at2"/>
<dbReference type="EMBL" id="QPGL01000002">
    <property type="protein sequence ID" value="RCS70885.1"/>
    <property type="molecule type" value="Genomic_DNA"/>
</dbReference>
<dbReference type="Proteomes" id="UP000252479">
    <property type="component" value="Unassembled WGS sequence"/>
</dbReference>
<comment type="caution">
    <text evidence="1">The sequence shown here is derived from an EMBL/GenBank/DDBJ whole genome shotgun (WGS) entry which is preliminary data.</text>
</comment>
<protein>
    <submittedName>
        <fullName evidence="1">Uncharacterized protein</fullName>
    </submittedName>
</protein>
<accession>A0A368LJS1</accession>
<dbReference type="AlphaFoldDB" id="A0A368LJS1"/>
<name>A0A368LJS1_9VIBR</name>
<reference evidence="1 2" key="1">
    <citation type="journal article" date="2017" name="Elife">
        <title>Extensive horizontal gene transfer in cheese-associated bacteria.</title>
        <authorList>
            <person name="Bonham K.S."/>
            <person name="Wolfe B.E."/>
            <person name="Dutton R.J."/>
        </authorList>
    </citation>
    <scope>NUCLEOTIDE SEQUENCE [LARGE SCALE GENOMIC DNA]</scope>
    <source>
        <strain evidence="1 2">JB196</strain>
    </source>
</reference>
<evidence type="ECO:0000313" key="2">
    <source>
        <dbReference type="Proteomes" id="UP000252479"/>
    </source>
</evidence>
<evidence type="ECO:0000313" key="1">
    <source>
        <dbReference type="EMBL" id="RCS70885.1"/>
    </source>
</evidence>
<dbReference type="GeneID" id="303190422"/>
<sequence length="292" mass="33695">MKQTSLFVDMKSLLILWLVWLLPLFGCSQTTLPLSSPSKYDSPTEIRTSNQLNSQSVELQTTSSFQKGLVPRTPEIATIESVDRHCQMINDEITLPVNCHFSHQGKHSELVLYFGHFDNSHYYMAVLSPNLIAPYCYIVNRYQQKGSVIAVLYDTQIQRHYSCRDKQWGRWESLKEEQLSPFVQFTLACTNNETAPFKVFTCAMDWFQDIPVLVLSFTSMNDVDQRPDTPMNKTIKRFCHVGLKHYGEALYLMEVPSFNLAKVTHCNGQSSSEWFPIDDEKEAEADREKRVI</sequence>
<organism evidence="1 2">
    <name type="scientific">Vibrio casei</name>
    <dbReference type="NCBI Taxonomy" id="673372"/>
    <lineage>
        <taxon>Bacteria</taxon>
        <taxon>Pseudomonadati</taxon>
        <taxon>Pseudomonadota</taxon>
        <taxon>Gammaproteobacteria</taxon>
        <taxon>Vibrionales</taxon>
        <taxon>Vibrionaceae</taxon>
        <taxon>Vibrio</taxon>
    </lineage>
</organism>
<gene>
    <name evidence="1" type="ORF">CIK83_15980</name>
</gene>
<keyword evidence="2" id="KW-1185">Reference proteome</keyword>